<keyword evidence="1" id="KW-0732">Signal</keyword>
<organism evidence="2 3">
    <name type="scientific">Rhizobium brockwellii</name>
    <dbReference type="NCBI Taxonomy" id="3019932"/>
    <lineage>
        <taxon>Bacteria</taxon>
        <taxon>Pseudomonadati</taxon>
        <taxon>Pseudomonadota</taxon>
        <taxon>Alphaproteobacteria</taxon>
        <taxon>Hyphomicrobiales</taxon>
        <taxon>Rhizobiaceae</taxon>
        <taxon>Rhizobium/Agrobacterium group</taxon>
        <taxon>Rhizobium</taxon>
    </lineage>
</organism>
<reference evidence="3" key="1">
    <citation type="journal article" date="2023" name="Int. J. Mol. Sci.">
        <title>Genomic and Metabolic Characterization of Plant Growth-Promoting Rhizobacteria Isolated from Nodules of Clovers Grown in Non-Farmed Soil.</title>
        <authorList>
            <person name="Wojcik M."/>
            <person name="Koper P."/>
            <person name="Zebracki K."/>
            <person name="Marczak M."/>
            <person name="Mazur A."/>
        </authorList>
    </citation>
    <scope>NUCLEOTIDE SEQUENCE [LARGE SCALE GENOMIC DNA]</scope>
    <source>
        <strain evidence="3">KB12</strain>
    </source>
</reference>
<protein>
    <submittedName>
        <fullName evidence="2">Uncharacterized protein</fullName>
    </submittedName>
</protein>
<dbReference type="RefSeq" id="WP_130831190.1">
    <property type="nucleotide sequence ID" value="NZ_JAWJWH010000010.1"/>
</dbReference>
<dbReference type="EMBL" id="JAWJWI010000009">
    <property type="protein sequence ID" value="MDV4187466.1"/>
    <property type="molecule type" value="Genomic_DNA"/>
</dbReference>
<dbReference type="Proteomes" id="UP001187203">
    <property type="component" value="Unassembled WGS sequence"/>
</dbReference>
<evidence type="ECO:0000256" key="1">
    <source>
        <dbReference type="SAM" id="SignalP"/>
    </source>
</evidence>
<comment type="caution">
    <text evidence="2">The sequence shown here is derived from an EMBL/GenBank/DDBJ whole genome shotgun (WGS) entry which is preliminary data.</text>
</comment>
<feature type="chain" id="PRO_5045253635" evidence="1">
    <location>
        <begin position="20"/>
        <end position="112"/>
    </location>
</feature>
<feature type="signal peptide" evidence="1">
    <location>
        <begin position="1"/>
        <end position="19"/>
    </location>
</feature>
<name>A0ABU3YNN7_9HYPH</name>
<evidence type="ECO:0000313" key="2">
    <source>
        <dbReference type="EMBL" id="MDV4187466.1"/>
    </source>
</evidence>
<gene>
    <name evidence="2" type="ORF">R1523_18400</name>
</gene>
<keyword evidence="3" id="KW-1185">Reference proteome</keyword>
<sequence length="112" mass="12202">MRAALIACSLLLSALPARGTDQQLFEWMALLYVSNEECIGQSYDADRVTFTAQAAAIRLGWSDDKAADAWASAYQTNHARFVEDKELFCAMGPTYLAAIGPAAVKDLGILRK</sequence>
<evidence type="ECO:0000313" key="3">
    <source>
        <dbReference type="Proteomes" id="UP001187203"/>
    </source>
</evidence>
<proteinExistence type="predicted"/>
<accession>A0ABU3YNN7</accession>